<keyword evidence="4 7" id="KW-0812">Transmembrane</keyword>
<evidence type="ECO:0000256" key="2">
    <source>
        <dbReference type="ARBA" id="ARBA00005811"/>
    </source>
</evidence>
<evidence type="ECO:0000256" key="4">
    <source>
        <dbReference type="ARBA" id="ARBA00022692"/>
    </source>
</evidence>
<comment type="caution">
    <text evidence="9">The sequence shown here is derived from an EMBL/GenBank/DDBJ whole genome shotgun (WGS) entry which is preliminary data.</text>
</comment>
<name>A0A9Q3YP18_9GAMM</name>
<dbReference type="Pfam" id="PF02472">
    <property type="entry name" value="ExbD"/>
    <property type="match status" value="1"/>
</dbReference>
<evidence type="ECO:0000256" key="6">
    <source>
        <dbReference type="ARBA" id="ARBA00023136"/>
    </source>
</evidence>
<gene>
    <name evidence="9" type="ORF">LL252_12120</name>
</gene>
<reference evidence="9" key="1">
    <citation type="submission" date="2021-10" db="EMBL/GenBank/DDBJ databases">
        <title>The diversity and Nitrogen Metabolism of Culturable Nitrate-Utilizing Bacteria Within the Oxygen Minimum Zone of the Changjiang (Yangtze River)Estuary.</title>
        <authorList>
            <person name="Zhang D."/>
            <person name="Zheng J."/>
            <person name="Liu S."/>
            <person name="He W."/>
        </authorList>
    </citation>
    <scope>NUCLEOTIDE SEQUENCE</scope>
    <source>
        <strain evidence="9">FXH-223</strain>
    </source>
</reference>
<protein>
    <submittedName>
        <fullName evidence="9">Biopolymer transporter ExbD</fullName>
    </submittedName>
</protein>
<evidence type="ECO:0000256" key="7">
    <source>
        <dbReference type="RuleBase" id="RU003879"/>
    </source>
</evidence>
<dbReference type="GO" id="GO:0022857">
    <property type="term" value="F:transmembrane transporter activity"/>
    <property type="evidence" value="ECO:0007669"/>
    <property type="project" value="InterPro"/>
</dbReference>
<dbReference type="GO" id="GO:0015031">
    <property type="term" value="P:protein transport"/>
    <property type="evidence" value="ECO:0007669"/>
    <property type="project" value="UniProtKB-KW"/>
</dbReference>
<evidence type="ECO:0000256" key="5">
    <source>
        <dbReference type="ARBA" id="ARBA00022989"/>
    </source>
</evidence>
<sequence>MKFPRPRQEQAEVNLTPLIDVVFLLLIFFMVSTTFTRETQLALTLPEAQGTPPEAQPEAVQVLVSPLGEYLINGEKLADNSEAGLRSALLRLGQDKTTRPMIITADANASYQAVVRVMDVAGQLGFDKLSLTTREADDEAQ</sequence>
<dbReference type="PANTHER" id="PTHR30558:SF3">
    <property type="entry name" value="BIOPOLYMER TRANSPORT PROTEIN EXBD-RELATED"/>
    <property type="match status" value="1"/>
</dbReference>
<evidence type="ECO:0000256" key="3">
    <source>
        <dbReference type="ARBA" id="ARBA00022475"/>
    </source>
</evidence>
<evidence type="ECO:0000256" key="1">
    <source>
        <dbReference type="ARBA" id="ARBA00004162"/>
    </source>
</evidence>
<keyword evidence="5 8" id="KW-1133">Transmembrane helix</keyword>
<dbReference type="Proteomes" id="UP001108027">
    <property type="component" value="Unassembled WGS sequence"/>
</dbReference>
<keyword evidence="10" id="KW-1185">Reference proteome</keyword>
<dbReference type="PANTHER" id="PTHR30558">
    <property type="entry name" value="EXBD MEMBRANE COMPONENT OF PMF-DRIVEN MACROMOLECULE IMPORT SYSTEM"/>
    <property type="match status" value="1"/>
</dbReference>
<dbReference type="RefSeq" id="WP_204429687.1">
    <property type="nucleotide sequence ID" value="NZ_JADDOL010000013.1"/>
</dbReference>
<dbReference type="Gene3D" id="3.30.420.270">
    <property type="match status" value="1"/>
</dbReference>
<organism evidence="9 10">
    <name type="scientific">Alloalcanivorax marinus</name>
    <dbReference type="NCBI Taxonomy" id="1177169"/>
    <lineage>
        <taxon>Bacteria</taxon>
        <taxon>Pseudomonadati</taxon>
        <taxon>Pseudomonadota</taxon>
        <taxon>Gammaproteobacteria</taxon>
        <taxon>Oceanospirillales</taxon>
        <taxon>Alcanivoracaceae</taxon>
        <taxon>Alloalcanivorax</taxon>
    </lineage>
</organism>
<keyword evidence="6 8" id="KW-0472">Membrane</keyword>
<accession>A0A9Q3YP18</accession>
<dbReference type="InterPro" id="IPR003400">
    <property type="entry name" value="ExbD"/>
</dbReference>
<keyword evidence="7" id="KW-0653">Protein transport</keyword>
<proteinExistence type="inferred from homology"/>
<comment type="similarity">
    <text evidence="2 7">Belongs to the ExbD/TolR family.</text>
</comment>
<feature type="transmembrane region" description="Helical" evidence="8">
    <location>
        <begin position="12"/>
        <end position="31"/>
    </location>
</feature>
<dbReference type="EMBL" id="JAJGNA010000014">
    <property type="protein sequence ID" value="MCC4309316.1"/>
    <property type="molecule type" value="Genomic_DNA"/>
</dbReference>
<dbReference type="GO" id="GO:0005886">
    <property type="term" value="C:plasma membrane"/>
    <property type="evidence" value="ECO:0007669"/>
    <property type="project" value="UniProtKB-SubCell"/>
</dbReference>
<evidence type="ECO:0000313" key="10">
    <source>
        <dbReference type="Proteomes" id="UP001108027"/>
    </source>
</evidence>
<keyword evidence="3" id="KW-1003">Cell membrane</keyword>
<evidence type="ECO:0000313" key="9">
    <source>
        <dbReference type="EMBL" id="MCC4309316.1"/>
    </source>
</evidence>
<keyword evidence="7" id="KW-0813">Transport</keyword>
<comment type="subcellular location">
    <subcellularLocation>
        <location evidence="1">Cell membrane</location>
        <topology evidence="1">Single-pass membrane protein</topology>
    </subcellularLocation>
    <subcellularLocation>
        <location evidence="7">Cell membrane</location>
        <topology evidence="7">Single-pass type II membrane protein</topology>
    </subcellularLocation>
</comment>
<evidence type="ECO:0000256" key="8">
    <source>
        <dbReference type="SAM" id="Phobius"/>
    </source>
</evidence>
<dbReference type="AlphaFoldDB" id="A0A9Q3YP18"/>